<dbReference type="Gene3D" id="1.25.40.10">
    <property type="entry name" value="Tetratricopeptide repeat domain"/>
    <property type="match status" value="1"/>
</dbReference>
<organism evidence="2 3">
    <name type="scientific">Angomonas deanei</name>
    <dbReference type="NCBI Taxonomy" id="59799"/>
    <lineage>
        <taxon>Eukaryota</taxon>
        <taxon>Discoba</taxon>
        <taxon>Euglenozoa</taxon>
        <taxon>Kinetoplastea</taxon>
        <taxon>Metakinetoplastina</taxon>
        <taxon>Trypanosomatida</taxon>
        <taxon>Trypanosomatidae</taxon>
        <taxon>Strigomonadinae</taxon>
        <taxon>Angomonas</taxon>
    </lineage>
</organism>
<reference evidence="2 3" key="1">
    <citation type="submission" date="2020-08" db="EMBL/GenBank/DDBJ databases">
        <authorList>
            <person name="Newling K."/>
            <person name="Davey J."/>
            <person name="Forrester S."/>
        </authorList>
    </citation>
    <scope>NUCLEOTIDE SEQUENCE [LARGE SCALE GENOMIC DNA]</scope>
    <source>
        <strain evidence="3">Crithidia deanei Carvalho (ATCC PRA-265)</strain>
    </source>
</reference>
<sequence length="680" mass="75661">MSFVSTPLVRSYKSFLGEAEESSLLDSKKDSTLTNSSEEDRTRYALRHHPSLKSVPLFFHGLAAGVELPPLVSVLREQHLTTSRMPERPPVNSGPSASPQGDLSSSNRVVYPPELKKAARTALLFSVESPPSLEEISELYYSVHAQHDSPSPILHHHFLKGKPDVLLSSKVVYRQVRTLLEQEDADPSRRSTRWLEALSLLDSVPPTPTSQSLRIGVLKRHTSSDAVLQALLESYHGMGAVSEAEVQDVLQGWVRWSKARLGEVRRLSRQPRRGALFAVLEREDLLCHFLRDAVETKKITFSTAVPINTALQVLRYIRDIVQTDLHRLRTNAGDPREIQVQEANLALVYADAEDLLQAFALPPSSTGKPLANNVTLYAVCRLFPPEEAFRWYHTIRSKLGDGVPLSEDPQTLEEVLQLCVTTGRWGEALRVLDQCREECARGGPHSVKWNAFLNSREELSSALLTLLNRHLPSPEHAVRALTGASEDTYLHLSKHYNQHIVHRAVNALLQSSITVKEAEQHVATLTGSNGDQQQKPSLGQNRSHRLLPLSEAIETESYVQLISLYSRENHWSDALTILHHLLPSTPGSSTSVQSKHHRTFVPTATVHDTVQCGLLQASGSPGAPSWETAVRLFVRMTEEENVPVSTVAFQSVLQLCAAQGAHHARERMLQLLVKKGVGRR</sequence>
<dbReference type="AlphaFoldDB" id="A0A7G2CBQ8"/>
<feature type="compositionally biased region" description="Polar residues" evidence="1">
    <location>
        <begin position="93"/>
        <end position="108"/>
    </location>
</feature>
<evidence type="ECO:0000313" key="2">
    <source>
        <dbReference type="EMBL" id="CAD2216173.1"/>
    </source>
</evidence>
<name>A0A7G2CBQ8_9TRYP</name>
<evidence type="ECO:0000313" key="3">
    <source>
        <dbReference type="Proteomes" id="UP000515908"/>
    </source>
</evidence>
<dbReference type="EMBL" id="LR877150">
    <property type="protein sequence ID" value="CAD2216173.1"/>
    <property type="molecule type" value="Genomic_DNA"/>
</dbReference>
<feature type="region of interest" description="Disordered" evidence="1">
    <location>
        <begin position="80"/>
        <end position="108"/>
    </location>
</feature>
<proteinExistence type="predicted"/>
<dbReference type="Proteomes" id="UP000515908">
    <property type="component" value="Chromosome 06"/>
</dbReference>
<dbReference type="InterPro" id="IPR011990">
    <property type="entry name" value="TPR-like_helical_dom_sf"/>
</dbReference>
<protein>
    <submittedName>
        <fullName evidence="2">Uncharacterized protein</fullName>
    </submittedName>
</protein>
<feature type="region of interest" description="Disordered" evidence="1">
    <location>
        <begin position="23"/>
        <end position="42"/>
    </location>
</feature>
<evidence type="ECO:0000256" key="1">
    <source>
        <dbReference type="SAM" id="MobiDB-lite"/>
    </source>
</evidence>
<gene>
    <name evidence="2" type="ORF">ADEAN_000363400</name>
</gene>
<accession>A0A7G2CBQ8</accession>
<dbReference type="VEuPathDB" id="TriTrypDB:ADEAN_000363400"/>
<keyword evidence="3" id="KW-1185">Reference proteome</keyword>